<feature type="compositionally biased region" description="Basic and acidic residues" evidence="6">
    <location>
        <begin position="1343"/>
        <end position="1360"/>
    </location>
</feature>
<feature type="domain" description="AP2/ERF" evidence="7">
    <location>
        <begin position="647"/>
        <end position="703"/>
    </location>
</feature>
<feature type="region of interest" description="Disordered" evidence="6">
    <location>
        <begin position="1825"/>
        <end position="1850"/>
    </location>
</feature>
<feature type="compositionally biased region" description="Basic and acidic residues" evidence="6">
    <location>
        <begin position="1825"/>
        <end position="1839"/>
    </location>
</feature>
<proteinExistence type="predicted"/>
<name>A0A8T0HSX6_CERPU</name>
<keyword evidence="9" id="KW-1185">Reference proteome</keyword>
<feature type="compositionally biased region" description="Basic and acidic residues" evidence="6">
    <location>
        <begin position="1702"/>
        <end position="1713"/>
    </location>
</feature>
<dbReference type="PROSITE" id="PS51032">
    <property type="entry name" value="AP2_ERF"/>
    <property type="match status" value="4"/>
</dbReference>
<evidence type="ECO:0000256" key="4">
    <source>
        <dbReference type="ARBA" id="ARBA00023163"/>
    </source>
</evidence>
<dbReference type="GO" id="GO:0003700">
    <property type="term" value="F:DNA-binding transcription factor activity"/>
    <property type="evidence" value="ECO:0007669"/>
    <property type="project" value="InterPro"/>
</dbReference>
<keyword evidence="4" id="KW-0804">Transcription</keyword>
<keyword evidence="3" id="KW-0238">DNA-binding</keyword>
<dbReference type="EMBL" id="CM026426">
    <property type="protein sequence ID" value="KAG0573861.1"/>
    <property type="molecule type" value="Genomic_DNA"/>
</dbReference>
<evidence type="ECO:0000256" key="2">
    <source>
        <dbReference type="ARBA" id="ARBA00023015"/>
    </source>
</evidence>
<keyword evidence="2" id="KW-0805">Transcription regulation</keyword>
<evidence type="ECO:0000256" key="5">
    <source>
        <dbReference type="ARBA" id="ARBA00023242"/>
    </source>
</evidence>
<feature type="region of interest" description="Disordered" evidence="6">
    <location>
        <begin position="1298"/>
        <end position="1404"/>
    </location>
</feature>
<dbReference type="InterPro" id="IPR001471">
    <property type="entry name" value="AP2/ERF_dom"/>
</dbReference>
<comment type="subcellular location">
    <subcellularLocation>
        <location evidence="1">Nucleus</location>
    </subcellularLocation>
</comment>
<dbReference type="Gene3D" id="3.30.730.10">
    <property type="entry name" value="AP2/ERF domain"/>
    <property type="match status" value="4"/>
</dbReference>
<protein>
    <recommendedName>
        <fullName evidence="7">AP2/ERF domain-containing protein</fullName>
    </recommendedName>
</protein>
<feature type="region of interest" description="Disordered" evidence="6">
    <location>
        <begin position="1109"/>
        <end position="1142"/>
    </location>
</feature>
<dbReference type="InterPro" id="IPR025927">
    <property type="entry name" value="Znf_KANL2-like"/>
</dbReference>
<dbReference type="SUPFAM" id="SSF54171">
    <property type="entry name" value="DNA-binding domain"/>
    <property type="match status" value="4"/>
</dbReference>
<keyword evidence="5" id="KW-0539">Nucleus</keyword>
<dbReference type="GO" id="GO:0003677">
    <property type="term" value="F:DNA binding"/>
    <property type="evidence" value="ECO:0007669"/>
    <property type="project" value="UniProtKB-KW"/>
</dbReference>
<dbReference type="PANTHER" id="PTHR31677:SF243">
    <property type="entry name" value="AP2_ERF DOMAIN-CONTAINING PROTEIN"/>
    <property type="match status" value="1"/>
</dbReference>
<dbReference type="SMART" id="SM00380">
    <property type="entry name" value="AP2"/>
    <property type="match status" value="4"/>
</dbReference>
<dbReference type="InterPro" id="IPR036955">
    <property type="entry name" value="AP2/ERF_dom_sf"/>
</dbReference>
<feature type="domain" description="AP2/ERF" evidence="7">
    <location>
        <begin position="1404"/>
        <end position="1461"/>
    </location>
</feature>
<dbReference type="Proteomes" id="UP000822688">
    <property type="component" value="Chromosome V"/>
</dbReference>
<feature type="domain" description="AP2/ERF" evidence="7">
    <location>
        <begin position="1615"/>
        <end position="1681"/>
    </location>
</feature>
<feature type="domain" description="AP2/ERF" evidence="7">
    <location>
        <begin position="982"/>
        <end position="1038"/>
    </location>
</feature>
<accession>A0A8T0HSX6</accession>
<feature type="compositionally biased region" description="Polar residues" evidence="6">
    <location>
        <begin position="1313"/>
        <end position="1337"/>
    </location>
</feature>
<feature type="region of interest" description="Disordered" evidence="6">
    <location>
        <begin position="909"/>
        <end position="928"/>
    </location>
</feature>
<feature type="region of interest" description="Disordered" evidence="6">
    <location>
        <begin position="1522"/>
        <end position="1619"/>
    </location>
</feature>
<evidence type="ECO:0000256" key="1">
    <source>
        <dbReference type="ARBA" id="ARBA00004123"/>
    </source>
</evidence>
<feature type="compositionally biased region" description="Polar residues" evidence="6">
    <location>
        <begin position="1112"/>
        <end position="1126"/>
    </location>
</feature>
<evidence type="ECO:0000256" key="6">
    <source>
        <dbReference type="SAM" id="MobiDB-lite"/>
    </source>
</evidence>
<feature type="region of interest" description="Disordered" evidence="6">
    <location>
        <begin position="1698"/>
        <end position="1747"/>
    </location>
</feature>
<evidence type="ECO:0000313" key="8">
    <source>
        <dbReference type="EMBL" id="KAG0573861.1"/>
    </source>
</evidence>
<dbReference type="GO" id="GO:0005634">
    <property type="term" value="C:nucleus"/>
    <property type="evidence" value="ECO:0007669"/>
    <property type="project" value="UniProtKB-SubCell"/>
</dbReference>
<reference evidence="8" key="1">
    <citation type="submission" date="2020-06" db="EMBL/GenBank/DDBJ databases">
        <title>WGS assembly of Ceratodon purpureus strain R40.</title>
        <authorList>
            <person name="Carey S.B."/>
            <person name="Jenkins J."/>
            <person name="Shu S."/>
            <person name="Lovell J.T."/>
            <person name="Sreedasyam A."/>
            <person name="Maumus F."/>
            <person name="Tiley G.P."/>
            <person name="Fernandez-Pozo N."/>
            <person name="Barry K."/>
            <person name="Chen C."/>
            <person name="Wang M."/>
            <person name="Lipzen A."/>
            <person name="Daum C."/>
            <person name="Saski C.A."/>
            <person name="Payton A.C."/>
            <person name="Mcbreen J.C."/>
            <person name="Conrad R.E."/>
            <person name="Kollar L.M."/>
            <person name="Olsson S."/>
            <person name="Huttunen S."/>
            <person name="Landis J.B."/>
            <person name="Wickett N.J."/>
            <person name="Johnson M.G."/>
            <person name="Rensing S.A."/>
            <person name="Grimwood J."/>
            <person name="Schmutz J."/>
            <person name="Mcdaniel S.F."/>
        </authorList>
    </citation>
    <scope>NUCLEOTIDE SEQUENCE</scope>
    <source>
        <strain evidence="8">R40</strain>
    </source>
</reference>
<organism evidence="8 9">
    <name type="scientific">Ceratodon purpureus</name>
    <name type="common">Fire moss</name>
    <name type="synonym">Dicranum purpureum</name>
    <dbReference type="NCBI Taxonomy" id="3225"/>
    <lineage>
        <taxon>Eukaryota</taxon>
        <taxon>Viridiplantae</taxon>
        <taxon>Streptophyta</taxon>
        <taxon>Embryophyta</taxon>
        <taxon>Bryophyta</taxon>
        <taxon>Bryophytina</taxon>
        <taxon>Bryopsida</taxon>
        <taxon>Dicranidae</taxon>
        <taxon>Pseudoditrichales</taxon>
        <taxon>Ditrichaceae</taxon>
        <taxon>Ceratodon</taxon>
    </lineage>
</organism>
<dbReference type="PRINTS" id="PR00367">
    <property type="entry name" value="ETHRSPELEMNT"/>
</dbReference>
<dbReference type="Pfam" id="PF13891">
    <property type="entry name" value="zf-C3HC3H_KANSL2"/>
    <property type="match status" value="1"/>
</dbReference>
<evidence type="ECO:0000313" key="9">
    <source>
        <dbReference type="Proteomes" id="UP000822688"/>
    </source>
</evidence>
<comment type="caution">
    <text evidence="8">The sequence shown here is derived from an EMBL/GenBank/DDBJ whole genome shotgun (WGS) entry which is preliminary data.</text>
</comment>
<evidence type="ECO:0000259" key="7">
    <source>
        <dbReference type="PROSITE" id="PS51032"/>
    </source>
</evidence>
<dbReference type="InterPro" id="IPR016177">
    <property type="entry name" value="DNA-bd_dom_sf"/>
</dbReference>
<evidence type="ECO:0000256" key="3">
    <source>
        <dbReference type="ARBA" id="ARBA00023125"/>
    </source>
</evidence>
<feature type="region of interest" description="Disordered" evidence="6">
    <location>
        <begin position="505"/>
        <end position="533"/>
    </location>
</feature>
<gene>
    <name evidence="8" type="ORF">KC19_VG216000</name>
</gene>
<dbReference type="CDD" id="cd00018">
    <property type="entry name" value="AP2"/>
    <property type="match status" value="3"/>
</dbReference>
<sequence length="2049" mass="224585">MEDNVEKPTPVEGSEAEVSSAGRRIDIKSKVYSAKFDLTQLDFKVKHEKETLALSPIVYTSSVSSILLSSRARTAVWRQKVHSGVGAPVLAGQRILESPSATMSTQISTGDVAGHGVLDETSRPDSSSPLSETLPVAYRSISSSSAGLLTLNPNLLAQAPCVRLLSPGLSSLPSNLSLYPPGLPLTSAAQRRIPAATSNSAPPTGCSVPLLHTNLSRLSPRSNHPYVNSTKVRSGHMCHSARQSCSQYCLQGYRYCLWHILEDSSAPYKQCDFIEFPMRERCCFPVSLNTNNTRFCQMHKQMNGFTVNPITLKNQQLMEHPSLGEFSVLVLAAAVAHQMEVMTPPKLWASVIVNQQPMAVLLSESCSVGEYGSQRLTSGKMVTEQVHGELKLVETVSFINPRPVARRTQGGLHMKEDGRSIANKSPFSTKICLECNLDNSSCRAIGCGHEDSSLMGNALLKIGSTSTKVASELEHFRAQLGNRLSSHGISLPYTGPISGLKAGSDHGLSGAGRSFHRSGSPHHDKLGRQNTPGQVFINGGPMKRRAKGGPDVSCLVDIGPLDLNRVGLICNSQFLTGMLQGKRSYEQLSILPTIDFGGLDMATMGVRCGPREPRAIPGLAIKRKSKAQTPRDSSMGRGQGRRVFFSRFVGVRKRPWGAYGAEIRTPEGKRLWLGTFTTEEAAARAYDDAARIFRGKSAVTNFVQGSEFDLGLSSVFALGSSLNSMEGYFVSDGSGVTRRSVSSSKNRDDELELVTLGITRSNLSNLSNTGGKVSRAETNSFGTSVEALNLPSGFETNREENAQAAKIQTLASEASYRTSSMYLKVSKERTFRKQSQNLVHQEASSRKAKDSSRLNWSKRSLSLEKTPGSDRLLLLSNFAISQEGMEIEDGLNSGNIESNVHSIGEASTITGSDSVDLDEESNGPSDTELGLDFISGIRVKMEDDLIRREKRGKSAEPFISADLNEEEKLQLLELGNGDPEFRLAGVRKSQSGRFEATIYDRKVRKKVYVGMFSSMLDAARARDQKALDLGSMSTLNFPDMKDLQVSRNTKLSSEAGRNKPKAQDIAQWFKKKRLASQTKSDVFLIKDLKRKVPEDEFFYRNVVKSWKHKPQNTRLGSSESSPSNGIEVNEADGNDLSEPERPDLLKASTTSSALTMKTVVAKAPRASISSGLEKLGWETPETAPFKSKRKLEATGELEKELLNPKKQKVEGFEEINAVAKKQRALISKGKGNTYSGVYGEESASLSREVVKDNNVVKRESYVLGSRSEAVQRVPRKSNLHRAFEDCFVESDYAKVYKTTSKRRAMLDKDGRKSNTSSTLPSAEKSPASSTKESTPTVLKSRRERNIRGEEEAKARLEKKFAQSSTKPPLSRSKRTPVPDEETGGSRPGARVSGKGAGKRRSQRNYMGVQATPSGRFKAKIYVPRTKKHIYIGIYDTPEEAAHAYDEVAYRKRGSTAPLNFPESFHAKLKGRQPIKKVLIQLTDAGDFEAMCYDPKLKDYCSVGVFSSVDAARRAGAREVATMDIGNSESSDKDDGESLSAKLGVTSDRKPMKRKRSKPANAGITPPGVDSDGEEARSNDDLDVIIPESESQKVLSRSMRSRKGTFVRASTSKKVSRRGNMTRRADFRGVYSNGHKFQSIYYNPVFKKHTYLGTYLTAEEAARAHDQVAYEQFGEKAKLNLPEEIEVLRSTVELLSNNSVMRSAEDRTNVTRVEDPEDDEDEDGPHLPSGRIDGHDEVGNAGPVHGINIHILGGEDKESDSPTSNQAPSKPITFVGVESTSCFSQVNPLSVAWKKDDSRVTASTRDVKASEKLRLGSKLNSADCTRNMEDSKTLKDDNRGQMDGVDKEEETARRVSRRKMYRASRIESPLLKGALEEVVRLSLEDDKVPERLDGKDQWEEKQGLSAGHLGASVKEQENLQDVSTHKIHRRPLLLKTSLENVGTLSLPRNRENVELQKPRPDISSFDILAGEFLKASVVLETADADGGFGLLQKEGEIFVPSGSLICATSGQVAIESLDFFKDEMGVLKSVPGTKESAISSKNFGLADDEN</sequence>
<dbReference type="PANTHER" id="PTHR31677">
    <property type="entry name" value="AP2 DOMAIN CLASS TRANSCRIPTION FACTOR"/>
    <property type="match status" value="1"/>
</dbReference>